<sequence length="494" mass="55900">MSLNRVKLAAQAANDAIFASFDAQITQQSAVKQHIEQQIQRWERHTSVTLADSYPFEEYENQLNRYISQLQSEGIQDESFSTAVEDFLGFCRASKLPTNEQFWRNYTENSAEIAKDGSAEIDFTASSQLLANEWQKALDKVKAEWELKKIAELRAALLRQLKSLLDVIAQLKQLLDDLGLDAGLLFDFSSGSLSAQDIETFQRWLNYLNESDGVRQLCDLLGKLRQLEFSERLEKVLVNHAQTINVPDFNSREEIVGIRLGRDIEHALPSELALLSDPDTALLFDLKFVESRLMCFEMQGQQAEEFSHEEDRTISEQDKLGPMVICVDTSGSMRGMPETIAKAVTLFMACKAKEQGRACYVINFSTGIKCLDLGLGIEMDSLIDFLRMSFHGGTDVAPALDHALTVMKEDNYQKADLLMISDFVMGGLPQAVQQQIEAQRAFGNQFYSLVVGSTFMSERLATLFDHEWIFDPHSSQIHELISFKERMSEQRVPV</sequence>
<reference evidence="2 3" key="1">
    <citation type="submission" date="2020-03" db="EMBL/GenBank/DDBJ databases">
        <title>Draft genome sequence of environmentally isolated violet-colored cultures.</title>
        <authorList>
            <person name="Wilson H.S."/>
        </authorList>
    </citation>
    <scope>NUCLEOTIDE SEQUENCE [LARGE SCALE GENOMIC DNA]</scope>
    <source>
        <strain evidence="2 3">HSC-16F04</strain>
    </source>
</reference>
<dbReference type="Gene3D" id="3.40.50.410">
    <property type="entry name" value="von Willebrand factor, type A domain"/>
    <property type="match status" value="1"/>
</dbReference>
<dbReference type="Proteomes" id="UP000712570">
    <property type="component" value="Unassembled WGS sequence"/>
</dbReference>
<dbReference type="InterPro" id="IPR036465">
    <property type="entry name" value="vWFA_dom_sf"/>
</dbReference>
<comment type="caution">
    <text evidence="2">The sequence shown here is derived from an EMBL/GenBank/DDBJ whole genome shotgun (WGS) entry which is preliminary data.</text>
</comment>
<feature type="domain" description="VWFA" evidence="1">
    <location>
        <begin position="323"/>
        <end position="423"/>
    </location>
</feature>
<dbReference type="Pfam" id="PF13519">
    <property type="entry name" value="VWA_2"/>
    <property type="match status" value="1"/>
</dbReference>
<evidence type="ECO:0000313" key="2">
    <source>
        <dbReference type="EMBL" id="NHQ84856.1"/>
    </source>
</evidence>
<keyword evidence="3" id="KW-1185">Reference proteome</keyword>
<organism evidence="2 3">
    <name type="scientific">Iodobacter violaceini</name>
    <dbReference type="NCBI Taxonomy" id="3044271"/>
    <lineage>
        <taxon>Bacteria</taxon>
        <taxon>Pseudomonadati</taxon>
        <taxon>Pseudomonadota</taxon>
        <taxon>Betaproteobacteria</taxon>
        <taxon>Neisseriales</taxon>
        <taxon>Chitinibacteraceae</taxon>
        <taxon>Iodobacter</taxon>
    </lineage>
</organism>
<gene>
    <name evidence="2" type="ORF">HA050_01850</name>
</gene>
<dbReference type="PANTHER" id="PTHR36846">
    <property type="entry name" value="PROTEIN VIAA"/>
    <property type="match status" value="1"/>
</dbReference>
<dbReference type="PANTHER" id="PTHR36846:SF1">
    <property type="entry name" value="PROTEIN VIAA"/>
    <property type="match status" value="1"/>
</dbReference>
<evidence type="ECO:0000313" key="3">
    <source>
        <dbReference type="Proteomes" id="UP000712570"/>
    </source>
</evidence>
<dbReference type="RefSeq" id="WP_166821319.1">
    <property type="nucleotide sequence ID" value="NZ_JAAOLX010000001.1"/>
</dbReference>
<name>A0ABX0KV13_9NEIS</name>
<dbReference type="InterPro" id="IPR002035">
    <property type="entry name" value="VWF_A"/>
</dbReference>
<dbReference type="SUPFAM" id="SSF53300">
    <property type="entry name" value="vWA-like"/>
    <property type="match status" value="1"/>
</dbReference>
<dbReference type="EMBL" id="JAAOLX010000001">
    <property type="protein sequence ID" value="NHQ84856.1"/>
    <property type="molecule type" value="Genomic_DNA"/>
</dbReference>
<accession>A0ABX0KV13</accession>
<evidence type="ECO:0000259" key="1">
    <source>
        <dbReference type="Pfam" id="PF13519"/>
    </source>
</evidence>
<proteinExistence type="predicted"/>
<protein>
    <submittedName>
        <fullName evidence="2">VWA domain-containing protein</fullName>
    </submittedName>
</protein>